<dbReference type="EMBL" id="CACRSU010000017">
    <property type="protein sequence ID" value="VYT13945.1"/>
    <property type="molecule type" value="Genomic_DNA"/>
</dbReference>
<name>A0A6N2U795_9BACE</name>
<protein>
    <submittedName>
        <fullName evidence="1">Uncharacterized protein</fullName>
    </submittedName>
</protein>
<reference evidence="1" key="1">
    <citation type="submission" date="2019-11" db="EMBL/GenBank/DDBJ databases">
        <authorList>
            <person name="Feng L."/>
        </authorList>
    </citation>
    <scope>NUCLEOTIDE SEQUENCE</scope>
    <source>
        <strain evidence="1">BintestinalisLFYP9</strain>
    </source>
</reference>
<accession>A0A6N2U795</accession>
<dbReference type="RefSeq" id="WP_044533498.1">
    <property type="nucleotide sequence ID" value="NZ_BAABZC010000006.1"/>
</dbReference>
<proteinExistence type="predicted"/>
<dbReference type="AlphaFoldDB" id="A0A6N2U795"/>
<dbReference type="Gene3D" id="3.40.50.11780">
    <property type="match status" value="1"/>
</dbReference>
<evidence type="ECO:0000313" key="1">
    <source>
        <dbReference type="EMBL" id="VYT13945.1"/>
    </source>
</evidence>
<gene>
    <name evidence="1" type="ORF">BILFYP9_01932</name>
</gene>
<organism evidence="1">
    <name type="scientific">Bacteroides intestinalis</name>
    <dbReference type="NCBI Taxonomy" id="329854"/>
    <lineage>
        <taxon>Bacteria</taxon>
        <taxon>Pseudomonadati</taxon>
        <taxon>Bacteroidota</taxon>
        <taxon>Bacteroidia</taxon>
        <taxon>Bacteroidales</taxon>
        <taxon>Bacteroidaceae</taxon>
        <taxon>Bacteroides</taxon>
    </lineage>
</organism>
<sequence length="156" mass="17633">MAEYMNYFGQGPEEKFILSIKKSNSTITDCLFTYEEKYTETDATTTKYVFTAQRKKYFTLYYQMLMFFANGGGTCYVLSAGNYKDNQLLNKNMMSNAINALEKEREITMVVIPEAVHSPDCANIQTIVNNILKRSTACNAWGTLAGIMIISPAFSL</sequence>